<protein>
    <submittedName>
        <fullName evidence="2">Sushi domain-containing protein</fullName>
    </submittedName>
</protein>
<reference evidence="2" key="1">
    <citation type="submission" date="2017-02" db="UniProtKB">
        <authorList>
            <consortium name="WormBaseParasite"/>
        </authorList>
    </citation>
    <scope>IDENTIFICATION</scope>
</reference>
<dbReference type="WBParaSite" id="ALUE_0001949601-mRNA-1">
    <property type="protein sequence ID" value="ALUE_0001949601-mRNA-1"/>
    <property type="gene ID" value="ALUE_0001949601"/>
</dbReference>
<evidence type="ECO:0000313" key="1">
    <source>
        <dbReference type="Proteomes" id="UP000036681"/>
    </source>
</evidence>
<sequence>MGCTLGCISRPTVSRVADRNSNAWNLTVRINGVELTCIAGSSSVTVEKKIREDDHGFYCKVSSKSLTHDEQATFADRCTNACFAFEGIPDSVVVKQRPWRMFDFKGKTNFIVPFNGIYVFECKHASSYFANTNQATKRRLQCDGKTSTYTEIDTGEKNVTLAPCIQSFMSGKWIWQQGGDWQQGGRWQQGAGWQQETELRGIAMCALPQMSDDDTKTVFRNENCINAEKETVGCSIRIDCEQGYIVNGTKQISMATAQIKCQPNGMWIDEVSQTTISNVNDLGCVPGEAAARGVPALIATSADAQRCRTLNFAKNRGEVVKARRICTGARFEQAYCQYDIQCVNGVIGDTSTSRASIFCDQNGLWRLKHTNILVDSANMLRCKSGISDQRELCKASNLVSDGTRLIKKRRRCNGHIRQPYGCQVDIICPEASEGDNITSVLSVTRRRKACKPIRLKNPEKGIVKKSAACAKTDGVGCIYSIECINGYVIKANDQRNEHLLLVCGNDLKWREEMTFTVVEEVDELDCKPGEAGKLSGCKGGAIASDETKRVRKRKRCTKENRQPYQCQIDVKCLDGFVIGESRTLANQANMVCQKNGEWKDKHTDLLTRNIDELVCQPGYVVVQTKNEQMQMTCEPNGTKCKDVGTGTVFTFTDTLRCVPGGSSSSFSSPLLSLF</sequence>
<dbReference type="AlphaFoldDB" id="A0A0M3IL68"/>
<evidence type="ECO:0000313" key="2">
    <source>
        <dbReference type="WBParaSite" id="ALUE_0001949601-mRNA-1"/>
    </source>
</evidence>
<proteinExistence type="predicted"/>
<name>A0A0M3IL68_ASCLU</name>
<keyword evidence="1" id="KW-1185">Reference proteome</keyword>
<accession>A0A0M3IL68</accession>
<organism evidence="1 2">
    <name type="scientific">Ascaris lumbricoides</name>
    <name type="common">Giant roundworm</name>
    <dbReference type="NCBI Taxonomy" id="6252"/>
    <lineage>
        <taxon>Eukaryota</taxon>
        <taxon>Metazoa</taxon>
        <taxon>Ecdysozoa</taxon>
        <taxon>Nematoda</taxon>
        <taxon>Chromadorea</taxon>
        <taxon>Rhabditida</taxon>
        <taxon>Spirurina</taxon>
        <taxon>Ascaridomorpha</taxon>
        <taxon>Ascaridoidea</taxon>
        <taxon>Ascarididae</taxon>
        <taxon>Ascaris</taxon>
    </lineage>
</organism>
<dbReference type="Proteomes" id="UP000036681">
    <property type="component" value="Unplaced"/>
</dbReference>